<dbReference type="GO" id="GO:0019693">
    <property type="term" value="P:ribose phosphate metabolic process"/>
    <property type="evidence" value="ECO:0007669"/>
    <property type="project" value="TreeGrafter"/>
</dbReference>
<dbReference type="GO" id="GO:0005829">
    <property type="term" value="C:cytosol"/>
    <property type="evidence" value="ECO:0007669"/>
    <property type="project" value="TreeGrafter"/>
</dbReference>
<dbReference type="PANTHER" id="PTHR11839:SF5">
    <property type="entry name" value="ADP-RIBOSE PYROPHOSPHATASE"/>
    <property type="match status" value="1"/>
</dbReference>
<comment type="function">
    <text evidence="8">Acts on ADP-mannose and ADP-glucose as well as ADP-ribose. Prevents glycogen biosynthesis. The reaction catalyzed by this enzyme is a limiting step of the gluconeogenic process.</text>
</comment>
<feature type="binding site" evidence="13">
    <location>
        <position position="164"/>
    </location>
    <ligand>
        <name>Mg(2+)</name>
        <dbReference type="ChEBI" id="CHEBI:18420"/>
        <label>1</label>
    </ligand>
</feature>
<evidence type="ECO:0000313" key="16">
    <source>
        <dbReference type="Proteomes" id="UP000253941"/>
    </source>
</evidence>
<evidence type="ECO:0000256" key="4">
    <source>
        <dbReference type="ARBA" id="ARBA00013297"/>
    </source>
</evidence>
<keyword evidence="16" id="KW-1185">Reference proteome</keyword>
<dbReference type="GO" id="GO:0019144">
    <property type="term" value="F:ADP-sugar diphosphatase activity"/>
    <property type="evidence" value="ECO:0007669"/>
    <property type="project" value="TreeGrafter"/>
</dbReference>
<dbReference type="SUPFAM" id="SSF55811">
    <property type="entry name" value="Nudix"/>
    <property type="match status" value="1"/>
</dbReference>
<feature type="binding site" evidence="13">
    <location>
        <position position="112"/>
    </location>
    <ligand>
        <name>Mg(2+)</name>
        <dbReference type="ChEBI" id="CHEBI:18420"/>
        <label>1</label>
    </ligand>
</feature>
<gene>
    <name evidence="15" type="ORF">DRB17_01680</name>
</gene>
<dbReference type="GO" id="GO:0047631">
    <property type="term" value="F:ADP-ribose diphosphatase activity"/>
    <property type="evidence" value="ECO:0007669"/>
    <property type="project" value="UniProtKB-EC"/>
</dbReference>
<evidence type="ECO:0000256" key="11">
    <source>
        <dbReference type="ARBA" id="ARBA00033056"/>
    </source>
</evidence>
<dbReference type="EMBL" id="QPMH01000001">
    <property type="protein sequence ID" value="RDD63897.1"/>
    <property type="molecule type" value="Genomic_DNA"/>
</dbReference>
<keyword evidence="5 13" id="KW-0479">Metal-binding</keyword>
<evidence type="ECO:0000256" key="12">
    <source>
        <dbReference type="ARBA" id="ARBA00049546"/>
    </source>
</evidence>
<evidence type="ECO:0000256" key="6">
    <source>
        <dbReference type="ARBA" id="ARBA00022801"/>
    </source>
</evidence>
<dbReference type="GO" id="GO:0046872">
    <property type="term" value="F:metal ion binding"/>
    <property type="evidence" value="ECO:0007669"/>
    <property type="project" value="UniProtKB-KW"/>
</dbReference>
<evidence type="ECO:0000259" key="14">
    <source>
        <dbReference type="PROSITE" id="PS51462"/>
    </source>
</evidence>
<dbReference type="CDD" id="cd24155">
    <property type="entry name" value="NUDIX_ADPRase"/>
    <property type="match status" value="1"/>
</dbReference>
<name>A0A369TIE0_9PROT</name>
<feature type="binding site" evidence="13">
    <location>
        <position position="116"/>
    </location>
    <ligand>
        <name>Mg(2+)</name>
        <dbReference type="ChEBI" id="CHEBI:18420"/>
        <label>1</label>
    </ligand>
</feature>
<evidence type="ECO:0000256" key="5">
    <source>
        <dbReference type="ARBA" id="ARBA00022723"/>
    </source>
</evidence>
<comment type="cofactor">
    <cofactor evidence="1 13">
        <name>Mg(2+)</name>
        <dbReference type="ChEBI" id="CHEBI:18420"/>
    </cofactor>
</comment>
<organism evidence="15 16">
    <name type="scientific">Ferruginivarius sediminum</name>
    <dbReference type="NCBI Taxonomy" id="2661937"/>
    <lineage>
        <taxon>Bacteria</taxon>
        <taxon>Pseudomonadati</taxon>
        <taxon>Pseudomonadota</taxon>
        <taxon>Alphaproteobacteria</taxon>
        <taxon>Rhodospirillales</taxon>
        <taxon>Rhodospirillaceae</taxon>
        <taxon>Ferruginivarius</taxon>
    </lineage>
</organism>
<dbReference type="InterPro" id="IPR004385">
    <property type="entry name" value="NDP_pyrophosphatase"/>
</dbReference>
<dbReference type="RefSeq" id="WP_114580410.1">
    <property type="nucleotide sequence ID" value="NZ_QPMH01000001.1"/>
</dbReference>
<dbReference type="Proteomes" id="UP000253941">
    <property type="component" value="Unassembled WGS sequence"/>
</dbReference>
<feature type="binding site" evidence="13">
    <location>
        <position position="96"/>
    </location>
    <ligand>
        <name>Mg(2+)</name>
        <dbReference type="ChEBI" id="CHEBI:18420"/>
        <label>1</label>
    </ligand>
</feature>
<sequence>MPRSGPLKNQDVPEDVEIIESDTPFQGYFRIDRYRLRHRRHDGGWTGEIGREIFERGDAVAVVPYDPVRDEVVLLEQFRIGALAAGKAPWQIEIVAGIVEAGEAPEDVATRETHEESGHELQELIELYHYLVSPGGTSETVRVYCGIVDSSEAGGTHGLDEEEEDIRVFAVSFDEAWQMVEDGRIDNAPSLIGLQWLALNRERLRARFATV</sequence>
<dbReference type="InterPro" id="IPR015797">
    <property type="entry name" value="NUDIX_hydrolase-like_dom_sf"/>
</dbReference>
<comment type="caution">
    <text evidence="15">The sequence shown here is derived from an EMBL/GenBank/DDBJ whole genome shotgun (WGS) entry which is preliminary data.</text>
</comment>
<accession>A0A369TIE0</accession>
<protein>
    <recommendedName>
        <fullName evidence="4">ADP-ribose pyrophosphatase</fullName>
        <ecNumber evidence="3">3.6.1.13</ecNumber>
    </recommendedName>
    <alternativeName>
        <fullName evidence="9">ADP-ribose diphosphatase</fullName>
    </alternativeName>
    <alternativeName>
        <fullName evidence="11">ADP-ribose phosphohydrolase</fullName>
    </alternativeName>
    <alternativeName>
        <fullName evidence="10">Adenosine diphosphoribose pyrophosphatase</fullName>
    </alternativeName>
</protein>
<dbReference type="PANTHER" id="PTHR11839">
    <property type="entry name" value="UDP/ADP-SUGAR PYROPHOSPHATASE"/>
    <property type="match status" value="1"/>
</dbReference>
<comment type="catalytic activity">
    <reaction evidence="12">
        <text>ADP-D-ribose + H2O = D-ribose 5-phosphate + AMP + 2 H(+)</text>
        <dbReference type="Rhea" id="RHEA:10412"/>
        <dbReference type="ChEBI" id="CHEBI:15377"/>
        <dbReference type="ChEBI" id="CHEBI:15378"/>
        <dbReference type="ChEBI" id="CHEBI:57967"/>
        <dbReference type="ChEBI" id="CHEBI:78346"/>
        <dbReference type="ChEBI" id="CHEBI:456215"/>
        <dbReference type="EC" id="3.6.1.13"/>
    </reaction>
</comment>
<comment type="similarity">
    <text evidence="2">Belongs to the Nudix hydrolase family. NudF subfamily.</text>
</comment>
<evidence type="ECO:0000256" key="2">
    <source>
        <dbReference type="ARBA" id="ARBA00007482"/>
    </source>
</evidence>
<evidence type="ECO:0000256" key="7">
    <source>
        <dbReference type="ARBA" id="ARBA00022842"/>
    </source>
</evidence>
<dbReference type="NCBIfam" id="TIGR00052">
    <property type="entry name" value="nudix-type nucleoside diphosphatase, YffH/AdpP family"/>
    <property type="match status" value="1"/>
</dbReference>
<proteinExistence type="inferred from homology"/>
<evidence type="ECO:0000256" key="3">
    <source>
        <dbReference type="ARBA" id="ARBA00012453"/>
    </source>
</evidence>
<reference evidence="15 16" key="1">
    <citation type="submission" date="2018-07" db="EMBL/GenBank/DDBJ databases">
        <title>Venubactetium sediminum gen. nov., sp. nov., isolated from a marine solar saltern.</title>
        <authorList>
            <person name="Wang S."/>
        </authorList>
    </citation>
    <scope>NUCLEOTIDE SEQUENCE [LARGE SCALE GENOMIC DNA]</scope>
    <source>
        <strain evidence="15 16">WD2A32</strain>
    </source>
</reference>
<keyword evidence="7 13" id="KW-0460">Magnesium</keyword>
<dbReference type="Gene3D" id="3.90.79.10">
    <property type="entry name" value="Nucleoside Triphosphate Pyrophosphohydrolase"/>
    <property type="match status" value="1"/>
</dbReference>
<dbReference type="InterPro" id="IPR020084">
    <property type="entry name" value="NUDIX_hydrolase_CS"/>
</dbReference>
<dbReference type="PROSITE" id="PS51462">
    <property type="entry name" value="NUDIX"/>
    <property type="match status" value="1"/>
</dbReference>
<evidence type="ECO:0000256" key="10">
    <source>
        <dbReference type="ARBA" id="ARBA00030308"/>
    </source>
</evidence>
<evidence type="ECO:0000256" key="9">
    <source>
        <dbReference type="ARBA" id="ARBA00030162"/>
    </source>
</evidence>
<dbReference type="EC" id="3.6.1.13" evidence="3"/>
<evidence type="ECO:0000256" key="8">
    <source>
        <dbReference type="ARBA" id="ARBA00025164"/>
    </source>
</evidence>
<feature type="domain" description="Nudix hydrolase" evidence="14">
    <location>
        <begin position="55"/>
        <end position="193"/>
    </location>
</feature>
<evidence type="ECO:0000313" key="15">
    <source>
        <dbReference type="EMBL" id="RDD63897.1"/>
    </source>
</evidence>
<dbReference type="InterPro" id="IPR000086">
    <property type="entry name" value="NUDIX_hydrolase_dom"/>
</dbReference>
<evidence type="ECO:0000256" key="1">
    <source>
        <dbReference type="ARBA" id="ARBA00001946"/>
    </source>
</evidence>
<dbReference type="GO" id="GO:0006753">
    <property type="term" value="P:nucleoside phosphate metabolic process"/>
    <property type="evidence" value="ECO:0007669"/>
    <property type="project" value="TreeGrafter"/>
</dbReference>
<keyword evidence="6" id="KW-0378">Hydrolase</keyword>
<dbReference type="PROSITE" id="PS00893">
    <property type="entry name" value="NUDIX_BOX"/>
    <property type="match status" value="1"/>
</dbReference>
<evidence type="ECO:0000256" key="13">
    <source>
        <dbReference type="PIRSR" id="PIRSR604385-2"/>
    </source>
</evidence>
<dbReference type="Pfam" id="PF00293">
    <property type="entry name" value="NUDIX"/>
    <property type="match status" value="1"/>
</dbReference>
<dbReference type="AlphaFoldDB" id="A0A369TIE0"/>